<keyword evidence="2" id="KW-0285">Flavoprotein</keyword>
<comment type="caution">
    <text evidence="7">The sequence shown here is derived from an EMBL/GenBank/DDBJ whole genome shotgun (WGS) entry which is preliminary data.</text>
</comment>
<dbReference type="PANTHER" id="PTHR43400:SF10">
    <property type="entry name" value="3-OXOSTEROID 1-DEHYDROGENASE"/>
    <property type="match status" value="1"/>
</dbReference>
<feature type="domain" description="FAD-dependent oxidoreductase 2 FAD-binding" evidence="6">
    <location>
        <begin position="41"/>
        <end position="577"/>
    </location>
</feature>
<dbReference type="InterPro" id="IPR003953">
    <property type="entry name" value="FAD-dep_OxRdtase_2_FAD-bd"/>
</dbReference>
<evidence type="ECO:0000256" key="5">
    <source>
        <dbReference type="ARBA" id="ARBA00061147"/>
    </source>
</evidence>
<dbReference type="PANTHER" id="PTHR43400">
    <property type="entry name" value="FUMARATE REDUCTASE"/>
    <property type="match status" value="1"/>
</dbReference>
<comment type="similarity">
    <text evidence="5">Belongs to the FAD-dependent oxidoreductase 2 family. 3-oxosteroid dehydrogenase subfamily.</text>
</comment>
<dbReference type="OrthoDB" id="7777654at2759"/>
<dbReference type="Pfam" id="PF00890">
    <property type="entry name" value="FAD_binding_2"/>
    <property type="match status" value="1"/>
</dbReference>
<reference evidence="7" key="1">
    <citation type="submission" date="2020-06" db="EMBL/GenBank/DDBJ databases">
        <title>Draft genome sequences of strains closely related to Aspergillus parafelis and Aspergillus hiratsukae.</title>
        <authorList>
            <person name="Dos Santos R.A.C."/>
            <person name="Rivero-Menendez O."/>
            <person name="Steenwyk J.L."/>
            <person name="Mead M.E."/>
            <person name="Goldman G.H."/>
            <person name="Alastruey-Izquierdo A."/>
            <person name="Rokas A."/>
        </authorList>
    </citation>
    <scope>NUCLEOTIDE SEQUENCE</scope>
    <source>
        <strain evidence="7">CNM-CM5623</strain>
    </source>
</reference>
<dbReference type="Proteomes" id="UP000654922">
    <property type="component" value="Unassembled WGS sequence"/>
</dbReference>
<evidence type="ECO:0000259" key="6">
    <source>
        <dbReference type="Pfam" id="PF00890"/>
    </source>
</evidence>
<dbReference type="Gene3D" id="3.50.50.60">
    <property type="entry name" value="FAD/NAD(P)-binding domain"/>
    <property type="match status" value="2"/>
</dbReference>
<evidence type="ECO:0000256" key="3">
    <source>
        <dbReference type="ARBA" id="ARBA00022827"/>
    </source>
</evidence>
<dbReference type="EMBL" id="JACBAE010001309">
    <property type="protein sequence ID" value="KAF7166069.1"/>
    <property type="molecule type" value="Genomic_DNA"/>
</dbReference>
<comment type="cofactor">
    <cofactor evidence="1">
        <name>FAD</name>
        <dbReference type="ChEBI" id="CHEBI:57692"/>
    </cofactor>
</comment>
<evidence type="ECO:0000313" key="8">
    <source>
        <dbReference type="Proteomes" id="UP000654922"/>
    </source>
</evidence>
<dbReference type="GO" id="GO:0008202">
    <property type="term" value="P:steroid metabolic process"/>
    <property type="evidence" value="ECO:0007669"/>
    <property type="project" value="UniProtKB-ARBA"/>
</dbReference>
<accession>A0A8H6Q593</accession>
<gene>
    <name evidence="7" type="ORF">CNMCM5623_009984</name>
</gene>
<sequence>MAVRQLRRLTLTTRSHRPVRPQALHLSAAQTNCRRFDHETDVLIVGSGAAGLTAALRAHSHGLSSLVIEKDAQVGGTSAYSGGGLWIPNNPLAVEAGITDTPEQAMAYLTAVIDTDIPDDTDVRRASSPARKRAFLTHGPRMVSFLRDRGFAWRLSPGCPDYYPCAHGALPAGGRSIEPDVFDARQLGLGEKWTEAIRQRPGRSLPLFTYEASSATRMGASWRDLTTVLRVLLRSTYLSRVRGQIPVTMGKSLVAQLWCLHKQLGQGPVLTDTALRQLIATSEGAILGARVTTPDGERSIRARRGVLLCAGGFAHNQGLRERYGPAPANAEWTNAAPGDDGDGIVAGVRVGAATALMDEAWWGPALRDPVRGMYYFALQERARPFGVIVDSSGKRFMNEAEPYTDAGHHQYARNAIPAWFVFDWNHRKRYAVGSLMPRQQPPGQALEAGYIHRAETIAELARQIGVDEDGLQGTLARFNEMADCGVDSDFARGESVFDNYFGDPTVRPNPNLGAVRTPPFYAIPVVPGDLGTKGGLLTDEHARVIREDGTPVQGLYAAGNTTASVMGRTYPGAGATLGPAMTFAFIAIDHVSSAHVQYRDILA</sequence>
<dbReference type="SUPFAM" id="SSF56425">
    <property type="entry name" value="Succinate dehydrogenase/fumarate reductase flavoprotein, catalytic domain"/>
    <property type="match status" value="1"/>
</dbReference>
<evidence type="ECO:0000256" key="4">
    <source>
        <dbReference type="ARBA" id="ARBA00023002"/>
    </source>
</evidence>
<dbReference type="InterPro" id="IPR036188">
    <property type="entry name" value="FAD/NAD-bd_sf"/>
</dbReference>
<dbReference type="FunFam" id="3.50.50.60:FF:000208">
    <property type="entry name" value="3-ketosteroid dehydrogenase"/>
    <property type="match status" value="1"/>
</dbReference>
<dbReference type="InterPro" id="IPR050315">
    <property type="entry name" value="FAD-oxidoreductase_2"/>
</dbReference>
<protein>
    <recommendedName>
        <fullName evidence="6">FAD-dependent oxidoreductase 2 FAD-binding domain-containing protein</fullName>
    </recommendedName>
</protein>
<evidence type="ECO:0000256" key="2">
    <source>
        <dbReference type="ARBA" id="ARBA00022630"/>
    </source>
</evidence>
<organism evidence="7 8">
    <name type="scientific">Aspergillus felis</name>
    <dbReference type="NCBI Taxonomy" id="1287682"/>
    <lineage>
        <taxon>Eukaryota</taxon>
        <taxon>Fungi</taxon>
        <taxon>Dikarya</taxon>
        <taxon>Ascomycota</taxon>
        <taxon>Pezizomycotina</taxon>
        <taxon>Eurotiomycetes</taxon>
        <taxon>Eurotiomycetidae</taxon>
        <taxon>Eurotiales</taxon>
        <taxon>Aspergillaceae</taxon>
        <taxon>Aspergillus</taxon>
        <taxon>Aspergillus subgen. Fumigati</taxon>
    </lineage>
</organism>
<keyword evidence="4" id="KW-0560">Oxidoreductase</keyword>
<name>A0A8H6Q593_9EURO</name>
<dbReference type="InterPro" id="IPR027477">
    <property type="entry name" value="Succ_DH/fumarate_Rdtase_cat_sf"/>
</dbReference>
<dbReference type="AlphaFoldDB" id="A0A8H6Q593"/>
<evidence type="ECO:0000256" key="1">
    <source>
        <dbReference type="ARBA" id="ARBA00001974"/>
    </source>
</evidence>
<proteinExistence type="inferred from homology"/>
<dbReference type="SUPFAM" id="SSF51905">
    <property type="entry name" value="FAD/NAD(P)-binding domain"/>
    <property type="match status" value="1"/>
</dbReference>
<keyword evidence="3" id="KW-0274">FAD</keyword>
<evidence type="ECO:0000313" key="7">
    <source>
        <dbReference type="EMBL" id="KAF7166069.1"/>
    </source>
</evidence>
<dbReference type="GO" id="GO:0016491">
    <property type="term" value="F:oxidoreductase activity"/>
    <property type="evidence" value="ECO:0007669"/>
    <property type="project" value="UniProtKB-KW"/>
</dbReference>